<sequence>MVRTVTQDGVFRRTKVIGATTRACSMVRPLCHKDSASSIPNRTAHAFSMVPLLFSFQDPVAVDCILASESSTLMYWDISPKFTVGRWMVPAASLVFSFRAFRKLPRSLPGWSKSQSSSRTFKVMRYYIKISQEIAREINDKQIEHYLGGKGGPKDIISSRG</sequence>
<evidence type="ECO:0000313" key="2">
    <source>
        <dbReference type="Proteomes" id="UP000054279"/>
    </source>
</evidence>
<name>A0A0C9UCQ1_SPHS4</name>
<protein>
    <submittedName>
        <fullName evidence="1">Uncharacterized protein</fullName>
    </submittedName>
</protein>
<dbReference type="HOGENOM" id="CLU_1644807_0_0_1"/>
<dbReference type="AlphaFoldDB" id="A0A0C9UCQ1"/>
<keyword evidence="2" id="KW-1185">Reference proteome</keyword>
<gene>
    <name evidence="1" type="ORF">M422DRAFT_276660</name>
</gene>
<dbReference type="EMBL" id="KN837908">
    <property type="protein sequence ID" value="KIJ22855.1"/>
    <property type="molecule type" value="Genomic_DNA"/>
</dbReference>
<organism evidence="1 2">
    <name type="scientific">Sphaerobolus stellatus (strain SS14)</name>
    <dbReference type="NCBI Taxonomy" id="990650"/>
    <lineage>
        <taxon>Eukaryota</taxon>
        <taxon>Fungi</taxon>
        <taxon>Dikarya</taxon>
        <taxon>Basidiomycota</taxon>
        <taxon>Agaricomycotina</taxon>
        <taxon>Agaricomycetes</taxon>
        <taxon>Phallomycetidae</taxon>
        <taxon>Geastrales</taxon>
        <taxon>Sphaerobolaceae</taxon>
        <taxon>Sphaerobolus</taxon>
    </lineage>
</organism>
<evidence type="ECO:0000313" key="1">
    <source>
        <dbReference type="EMBL" id="KIJ22855.1"/>
    </source>
</evidence>
<dbReference type="Proteomes" id="UP000054279">
    <property type="component" value="Unassembled WGS sequence"/>
</dbReference>
<accession>A0A0C9UCQ1</accession>
<proteinExistence type="predicted"/>
<reference evidence="1 2" key="1">
    <citation type="submission" date="2014-06" db="EMBL/GenBank/DDBJ databases">
        <title>Evolutionary Origins and Diversification of the Mycorrhizal Mutualists.</title>
        <authorList>
            <consortium name="DOE Joint Genome Institute"/>
            <consortium name="Mycorrhizal Genomics Consortium"/>
            <person name="Kohler A."/>
            <person name="Kuo A."/>
            <person name="Nagy L.G."/>
            <person name="Floudas D."/>
            <person name="Copeland A."/>
            <person name="Barry K.W."/>
            <person name="Cichocki N."/>
            <person name="Veneault-Fourrey C."/>
            <person name="LaButti K."/>
            <person name="Lindquist E.A."/>
            <person name="Lipzen A."/>
            <person name="Lundell T."/>
            <person name="Morin E."/>
            <person name="Murat C."/>
            <person name="Riley R."/>
            <person name="Ohm R."/>
            <person name="Sun H."/>
            <person name="Tunlid A."/>
            <person name="Henrissat B."/>
            <person name="Grigoriev I.V."/>
            <person name="Hibbett D.S."/>
            <person name="Martin F."/>
        </authorList>
    </citation>
    <scope>NUCLEOTIDE SEQUENCE [LARGE SCALE GENOMIC DNA]</scope>
    <source>
        <strain evidence="1 2">SS14</strain>
    </source>
</reference>